<proteinExistence type="predicted"/>
<gene>
    <name evidence="1" type="ORF">T03_7932</name>
</gene>
<reference evidence="1 2" key="1">
    <citation type="submission" date="2015-01" db="EMBL/GenBank/DDBJ databases">
        <title>Evolution of Trichinella species and genotypes.</title>
        <authorList>
            <person name="Korhonen P.K."/>
            <person name="Edoardo P."/>
            <person name="Giuseppe L.R."/>
            <person name="Gasser R.B."/>
        </authorList>
    </citation>
    <scope>NUCLEOTIDE SEQUENCE [LARGE SCALE GENOMIC DNA]</scope>
    <source>
        <strain evidence="1">ISS120</strain>
    </source>
</reference>
<evidence type="ECO:0000313" key="1">
    <source>
        <dbReference type="EMBL" id="KRY04685.1"/>
    </source>
</evidence>
<sequence length="55" mass="6017">LESIVCAADLTELLNYYISDELQMVLCDVEAPINDGPLTLISSESHDMLPLSLAH</sequence>
<feature type="non-terminal residue" evidence="1">
    <location>
        <position position="1"/>
    </location>
</feature>
<organism evidence="1 2">
    <name type="scientific">Trichinella britovi</name>
    <name type="common">Parasitic roundworm</name>
    <dbReference type="NCBI Taxonomy" id="45882"/>
    <lineage>
        <taxon>Eukaryota</taxon>
        <taxon>Metazoa</taxon>
        <taxon>Ecdysozoa</taxon>
        <taxon>Nematoda</taxon>
        <taxon>Enoplea</taxon>
        <taxon>Dorylaimia</taxon>
        <taxon>Trichinellida</taxon>
        <taxon>Trichinellidae</taxon>
        <taxon>Trichinella</taxon>
    </lineage>
</organism>
<dbReference type="Proteomes" id="UP000054653">
    <property type="component" value="Unassembled WGS sequence"/>
</dbReference>
<dbReference type="EMBL" id="JYDI01005474">
    <property type="protein sequence ID" value="KRY04685.1"/>
    <property type="molecule type" value="Genomic_DNA"/>
</dbReference>
<dbReference type="AlphaFoldDB" id="A0A0V0YX11"/>
<protein>
    <submittedName>
        <fullName evidence="1">Uncharacterized protein</fullName>
    </submittedName>
</protein>
<keyword evidence="2" id="KW-1185">Reference proteome</keyword>
<dbReference type="OrthoDB" id="5938352at2759"/>
<accession>A0A0V0YX11</accession>
<comment type="caution">
    <text evidence="1">The sequence shown here is derived from an EMBL/GenBank/DDBJ whole genome shotgun (WGS) entry which is preliminary data.</text>
</comment>
<name>A0A0V0YX11_TRIBR</name>
<evidence type="ECO:0000313" key="2">
    <source>
        <dbReference type="Proteomes" id="UP000054653"/>
    </source>
</evidence>